<dbReference type="Proteomes" id="UP000276133">
    <property type="component" value="Unassembled WGS sequence"/>
</dbReference>
<evidence type="ECO:0000313" key="1">
    <source>
        <dbReference type="EMBL" id="RNA04842.1"/>
    </source>
</evidence>
<accession>A0A3M7Q0T3</accession>
<evidence type="ECO:0000313" key="2">
    <source>
        <dbReference type="Proteomes" id="UP000276133"/>
    </source>
</evidence>
<organism evidence="1 2">
    <name type="scientific">Brachionus plicatilis</name>
    <name type="common">Marine rotifer</name>
    <name type="synonym">Brachionus muelleri</name>
    <dbReference type="NCBI Taxonomy" id="10195"/>
    <lineage>
        <taxon>Eukaryota</taxon>
        <taxon>Metazoa</taxon>
        <taxon>Spiralia</taxon>
        <taxon>Gnathifera</taxon>
        <taxon>Rotifera</taxon>
        <taxon>Eurotatoria</taxon>
        <taxon>Monogononta</taxon>
        <taxon>Pseudotrocha</taxon>
        <taxon>Ploima</taxon>
        <taxon>Brachionidae</taxon>
        <taxon>Brachionus</taxon>
    </lineage>
</organism>
<dbReference type="EMBL" id="REGN01007944">
    <property type="protein sequence ID" value="RNA04842.1"/>
    <property type="molecule type" value="Genomic_DNA"/>
</dbReference>
<sequence length="100" mass="11099">MVFINKQPYQIASNLTIQRDACKKSILFVCVNSGADNCPKYAEKVTASLRNESTNSLSTKIKSKETKSQNFVVESQQNSDLSSAVRPPELFDYYAGLVTV</sequence>
<comment type="caution">
    <text evidence="1">The sequence shown here is derived from an EMBL/GenBank/DDBJ whole genome shotgun (WGS) entry which is preliminary data.</text>
</comment>
<protein>
    <submittedName>
        <fullName evidence="1">Uncharacterized protein</fullName>
    </submittedName>
</protein>
<dbReference type="AlphaFoldDB" id="A0A3M7Q0T3"/>
<proteinExistence type="predicted"/>
<reference evidence="1 2" key="1">
    <citation type="journal article" date="2018" name="Sci. Rep.">
        <title>Genomic signatures of local adaptation to the degree of environmental predictability in rotifers.</title>
        <authorList>
            <person name="Franch-Gras L."/>
            <person name="Hahn C."/>
            <person name="Garcia-Roger E.M."/>
            <person name="Carmona M.J."/>
            <person name="Serra M."/>
            <person name="Gomez A."/>
        </authorList>
    </citation>
    <scope>NUCLEOTIDE SEQUENCE [LARGE SCALE GENOMIC DNA]</scope>
    <source>
        <strain evidence="1">HYR1</strain>
    </source>
</reference>
<keyword evidence="2" id="KW-1185">Reference proteome</keyword>
<gene>
    <name evidence="1" type="ORF">BpHYR1_021503</name>
</gene>
<name>A0A3M7Q0T3_BRAPC</name>